<dbReference type="EMBL" id="BMIN01000012">
    <property type="protein sequence ID" value="GGD18305.1"/>
    <property type="molecule type" value="Genomic_DNA"/>
</dbReference>
<keyword evidence="3" id="KW-0413">Isomerase</keyword>
<dbReference type="Gene3D" id="3.30.2350.10">
    <property type="entry name" value="Pseudouridine synthase"/>
    <property type="match status" value="1"/>
</dbReference>
<feature type="domain" description="Pseudouridine synthase RsuA/RluA-like" evidence="4">
    <location>
        <begin position="86"/>
        <end position="235"/>
    </location>
</feature>
<dbReference type="InterPro" id="IPR050188">
    <property type="entry name" value="RluA_PseudoU_synthase"/>
</dbReference>
<keyword evidence="6" id="KW-1185">Reference proteome</keyword>
<dbReference type="EC" id="5.4.99.-" evidence="3"/>
<dbReference type="InterPro" id="IPR006145">
    <property type="entry name" value="PsdUridine_synth_RsuA/RluA"/>
</dbReference>
<comment type="function">
    <text evidence="3">Responsible for synthesis of pseudouridine from uracil.</text>
</comment>
<dbReference type="NCBIfam" id="TIGR00005">
    <property type="entry name" value="rluA_subfam"/>
    <property type="match status" value="1"/>
</dbReference>
<dbReference type="Pfam" id="PF00849">
    <property type="entry name" value="PseudoU_synth_2"/>
    <property type="match status" value="1"/>
</dbReference>
<dbReference type="PANTHER" id="PTHR21600">
    <property type="entry name" value="MITOCHONDRIAL RNA PSEUDOURIDINE SYNTHASE"/>
    <property type="match status" value="1"/>
</dbReference>
<evidence type="ECO:0000256" key="3">
    <source>
        <dbReference type="RuleBase" id="RU362028"/>
    </source>
</evidence>
<evidence type="ECO:0000313" key="5">
    <source>
        <dbReference type="EMBL" id="GGD18305.1"/>
    </source>
</evidence>
<dbReference type="InterPro" id="IPR006225">
    <property type="entry name" value="PsdUridine_synth_RluC/D"/>
</dbReference>
<organism evidence="5 6">
    <name type="scientific">Pontibacillus salipaludis</name>
    <dbReference type="NCBI Taxonomy" id="1697394"/>
    <lineage>
        <taxon>Bacteria</taxon>
        <taxon>Bacillati</taxon>
        <taxon>Bacillota</taxon>
        <taxon>Bacilli</taxon>
        <taxon>Bacillales</taxon>
        <taxon>Bacillaceae</taxon>
        <taxon>Pontibacillus</taxon>
    </lineage>
</organism>
<evidence type="ECO:0000256" key="1">
    <source>
        <dbReference type="ARBA" id="ARBA00000073"/>
    </source>
</evidence>
<dbReference type="Proteomes" id="UP000642571">
    <property type="component" value="Unassembled WGS sequence"/>
</dbReference>
<proteinExistence type="inferred from homology"/>
<dbReference type="InterPro" id="IPR020103">
    <property type="entry name" value="PsdUridine_synth_cat_dom_sf"/>
</dbReference>
<evidence type="ECO:0000256" key="2">
    <source>
        <dbReference type="ARBA" id="ARBA00010876"/>
    </source>
</evidence>
<dbReference type="SUPFAM" id="SSF55120">
    <property type="entry name" value="Pseudouridine synthase"/>
    <property type="match status" value="1"/>
</dbReference>
<comment type="similarity">
    <text evidence="2 3">Belongs to the pseudouridine synthase RluA family.</text>
</comment>
<dbReference type="InterPro" id="IPR006224">
    <property type="entry name" value="PsdUridine_synth_RluA-like_CS"/>
</dbReference>
<dbReference type="RefSeq" id="WP_188654683.1">
    <property type="nucleotide sequence ID" value="NZ_BMIN01000012.1"/>
</dbReference>
<evidence type="ECO:0000259" key="4">
    <source>
        <dbReference type="Pfam" id="PF00849"/>
    </source>
</evidence>
<reference evidence="6" key="1">
    <citation type="journal article" date="2019" name="Int. J. Syst. Evol. Microbiol.">
        <title>The Global Catalogue of Microorganisms (GCM) 10K type strain sequencing project: providing services to taxonomists for standard genome sequencing and annotation.</title>
        <authorList>
            <consortium name="The Broad Institute Genomics Platform"/>
            <consortium name="The Broad Institute Genome Sequencing Center for Infectious Disease"/>
            <person name="Wu L."/>
            <person name="Ma J."/>
        </authorList>
    </citation>
    <scope>NUCLEOTIDE SEQUENCE [LARGE SCALE GENOMIC DNA]</scope>
    <source>
        <strain evidence="6">CGMCC 1.15353</strain>
    </source>
</reference>
<dbReference type="PROSITE" id="PS01129">
    <property type="entry name" value="PSI_RLU"/>
    <property type="match status" value="1"/>
</dbReference>
<comment type="catalytic activity">
    <reaction evidence="1 3">
        <text>a uridine in RNA = a pseudouridine in RNA</text>
        <dbReference type="Rhea" id="RHEA:48348"/>
        <dbReference type="Rhea" id="RHEA-COMP:12068"/>
        <dbReference type="Rhea" id="RHEA-COMP:12069"/>
        <dbReference type="ChEBI" id="CHEBI:65314"/>
        <dbReference type="ChEBI" id="CHEBI:65315"/>
    </reaction>
</comment>
<accession>A0ABQ1Q7X1</accession>
<name>A0ABQ1Q7X1_9BACI</name>
<comment type="caution">
    <text evidence="5">The sequence shown here is derived from an EMBL/GenBank/DDBJ whole genome shotgun (WGS) entry which is preliminary data.</text>
</comment>
<gene>
    <name evidence="5" type="ORF">GCM10011389_27580</name>
</gene>
<dbReference type="CDD" id="cd02869">
    <property type="entry name" value="PseudoU_synth_RluA_like"/>
    <property type="match status" value="1"/>
</dbReference>
<protein>
    <recommendedName>
        <fullName evidence="3">Pseudouridine synthase</fullName>
        <ecNumber evidence="3">5.4.99.-</ecNumber>
    </recommendedName>
</protein>
<evidence type="ECO:0000313" key="6">
    <source>
        <dbReference type="Proteomes" id="UP000642571"/>
    </source>
</evidence>
<dbReference type="PANTHER" id="PTHR21600:SF35">
    <property type="entry name" value="PSEUDOURIDINE SYNTHASE"/>
    <property type="match status" value="1"/>
</dbReference>
<sequence>MKFKIDPKHDGMLVRDYLYHVRAFSRRMVKVIKYDEGILINGSPVTVRAKVEAGDELRIQFPAEERGRHLASVHKPVSVLYEDDEVIILNKPPFLATIPSVHHLDDTLGNRLMGYYDHHGIPFTLHVVTRLDADTSGVVLVAKNRYVHSLLAKKQEEGEIHQTYQAVVEGHLETKKGTINAPIDRAPGSIIERRVDPKGKSAVTHYEVIEETEETSLVHIRLETGRTHQIRVHFNDVGHSLCGDSLYGGIKKGINRQALHCNSIRFSHPISGHEVYVEAPLPEDMENLIIN</sequence>